<keyword evidence="2" id="KW-0472">Membrane</keyword>
<keyword evidence="2" id="KW-1133">Transmembrane helix</keyword>
<keyword evidence="4" id="KW-1185">Reference proteome</keyword>
<feature type="region of interest" description="Disordered" evidence="1">
    <location>
        <begin position="33"/>
        <end position="110"/>
    </location>
</feature>
<keyword evidence="2" id="KW-0812">Transmembrane</keyword>
<evidence type="ECO:0000313" key="4">
    <source>
        <dbReference type="Proteomes" id="UP000308054"/>
    </source>
</evidence>
<sequence>MLWLTWQMWILIALFFLGGAIVGWMARARSDAAEAPEPPREASVSRTPEAAAGSTPAPKSSGGGGKPAKQEPGSRPAPAAAKKAEPTDVPRHAEGEATHGSQAGPDPVAVGAIAPAAPEAPEEGVRRETRDKALAGSAEELTAIRGLGPKAAEKLREAGVTTVAEIARWNEEEIDRYDALIGGRGRIRRDNWVGQAREIAKGG</sequence>
<dbReference type="OrthoDB" id="9807941at2"/>
<feature type="compositionally biased region" description="Basic and acidic residues" evidence="1">
    <location>
        <begin position="82"/>
        <end position="97"/>
    </location>
</feature>
<evidence type="ECO:0000256" key="1">
    <source>
        <dbReference type="SAM" id="MobiDB-lite"/>
    </source>
</evidence>
<comment type="caution">
    <text evidence="3">The sequence shown here is derived from an EMBL/GenBank/DDBJ whole genome shotgun (WGS) entry which is preliminary data.</text>
</comment>
<evidence type="ECO:0000313" key="3">
    <source>
        <dbReference type="EMBL" id="TGY89915.1"/>
    </source>
</evidence>
<proteinExistence type="predicted"/>
<accession>A0A4S2H2U8</accession>
<dbReference type="Pfam" id="PF14520">
    <property type="entry name" value="HHH_5"/>
    <property type="match status" value="1"/>
</dbReference>
<dbReference type="Gene3D" id="1.10.150.20">
    <property type="entry name" value="5' to 3' exonuclease, C-terminal subdomain"/>
    <property type="match status" value="1"/>
</dbReference>
<dbReference type="EMBL" id="SRXW01000001">
    <property type="protein sequence ID" value="TGY89915.1"/>
    <property type="molecule type" value="Genomic_DNA"/>
</dbReference>
<organism evidence="3 4">
    <name type="scientific">Marinicauda algicola</name>
    <dbReference type="NCBI Taxonomy" id="2029849"/>
    <lineage>
        <taxon>Bacteria</taxon>
        <taxon>Pseudomonadati</taxon>
        <taxon>Pseudomonadota</taxon>
        <taxon>Alphaproteobacteria</taxon>
        <taxon>Maricaulales</taxon>
        <taxon>Maricaulaceae</taxon>
        <taxon>Marinicauda</taxon>
    </lineage>
</organism>
<name>A0A4S2H2U8_9PROT</name>
<gene>
    <name evidence="3" type="ORF">E5163_01895</name>
</gene>
<dbReference type="SUPFAM" id="SSF158702">
    <property type="entry name" value="Sec63 N-terminal domain-like"/>
    <property type="match status" value="1"/>
</dbReference>
<feature type="compositionally biased region" description="Low complexity" evidence="1">
    <location>
        <begin position="41"/>
        <end position="60"/>
    </location>
</feature>
<protein>
    <submittedName>
        <fullName evidence="3">Uncharacterized protein</fullName>
    </submittedName>
</protein>
<feature type="transmembrane region" description="Helical" evidence="2">
    <location>
        <begin position="6"/>
        <end position="26"/>
    </location>
</feature>
<dbReference type="AlphaFoldDB" id="A0A4S2H2U8"/>
<dbReference type="Proteomes" id="UP000308054">
    <property type="component" value="Unassembled WGS sequence"/>
</dbReference>
<reference evidence="3 4" key="1">
    <citation type="journal article" date="2017" name="Int. J. Syst. Evol. Microbiol.">
        <title>Marinicauda algicola sp. nov., isolated from a marine red alga Rhodosorus marinus.</title>
        <authorList>
            <person name="Jeong S.E."/>
            <person name="Jeon S.H."/>
            <person name="Chun B.H."/>
            <person name="Kim D.W."/>
            <person name="Jeon C.O."/>
        </authorList>
    </citation>
    <scope>NUCLEOTIDE SEQUENCE [LARGE SCALE GENOMIC DNA]</scope>
    <source>
        <strain evidence="3 4">JCM 31718</strain>
    </source>
</reference>
<evidence type="ECO:0000256" key="2">
    <source>
        <dbReference type="SAM" id="Phobius"/>
    </source>
</evidence>
<dbReference type="RefSeq" id="WP_135994412.1">
    <property type="nucleotide sequence ID" value="NZ_CP071057.1"/>
</dbReference>